<feature type="non-terminal residue" evidence="2">
    <location>
        <position position="1"/>
    </location>
</feature>
<dbReference type="EMBL" id="HACM01007354">
    <property type="protein sequence ID" value="CRZ07796.1"/>
    <property type="molecule type" value="Transcribed_RNA"/>
</dbReference>
<proteinExistence type="predicted"/>
<name>A0A0H5R1H8_9EUKA</name>
<protein>
    <submittedName>
        <fullName evidence="2">Uncharacterized protein</fullName>
    </submittedName>
</protein>
<dbReference type="Gene3D" id="2.40.70.10">
    <property type="entry name" value="Acid Proteases"/>
    <property type="match status" value="1"/>
</dbReference>
<reference evidence="2" key="1">
    <citation type="submission" date="2015-04" db="EMBL/GenBank/DDBJ databases">
        <title>The genome sequence of the plant pathogenic Rhizarian Plasmodiophora brassicae reveals insights in its biotrophic life cycle and the origin of chitin synthesis.</title>
        <authorList>
            <person name="Schwelm A."/>
            <person name="Fogelqvist J."/>
            <person name="Knaust A."/>
            <person name="Julke S."/>
            <person name="Lilja T."/>
            <person name="Dhandapani V."/>
            <person name="Bonilla-Rosso G."/>
            <person name="Karlsson M."/>
            <person name="Shevchenko A."/>
            <person name="Choi S.R."/>
            <person name="Kim H.G."/>
            <person name="Park J.Y."/>
            <person name="Lim Y.P."/>
            <person name="Ludwig-Muller J."/>
            <person name="Dixelius C."/>
        </authorList>
    </citation>
    <scope>NUCLEOTIDE SEQUENCE</scope>
    <source>
        <tissue evidence="2">Potato root galls</tissue>
    </source>
</reference>
<dbReference type="SUPFAM" id="SSF50630">
    <property type="entry name" value="Acid proteases"/>
    <property type="match status" value="1"/>
</dbReference>
<dbReference type="EMBL" id="HACM01007350">
    <property type="protein sequence ID" value="CRZ07792.1"/>
    <property type="molecule type" value="Transcribed_RNA"/>
</dbReference>
<dbReference type="AlphaFoldDB" id="A0A0H5R1H8"/>
<dbReference type="InterPro" id="IPR021109">
    <property type="entry name" value="Peptidase_aspartic_dom_sf"/>
</dbReference>
<evidence type="ECO:0000313" key="2">
    <source>
        <dbReference type="EMBL" id="CRZ07796.1"/>
    </source>
</evidence>
<feature type="region of interest" description="Disordered" evidence="1">
    <location>
        <begin position="100"/>
        <end position="125"/>
    </location>
</feature>
<evidence type="ECO:0000256" key="1">
    <source>
        <dbReference type="SAM" id="MobiDB-lite"/>
    </source>
</evidence>
<organism evidence="2">
    <name type="scientific">Spongospora subterranea</name>
    <dbReference type="NCBI Taxonomy" id="70186"/>
    <lineage>
        <taxon>Eukaryota</taxon>
        <taxon>Sar</taxon>
        <taxon>Rhizaria</taxon>
        <taxon>Endomyxa</taxon>
        <taxon>Phytomyxea</taxon>
        <taxon>Plasmodiophorida</taxon>
        <taxon>Plasmodiophoridae</taxon>
        <taxon>Spongospora</taxon>
    </lineage>
</organism>
<sequence>AAPDMAPMASFVGGEVTPEGWARAKVSIGGKITTGTFVVLDRLVHDVLIGRDLLAKWGAIIDLEQGSVRLRKLGVQVALRTAPRTEGGVLRVTWADKAEDNASTVETTESVEKPDEANDGDEEDEQTAAVLEAIHVDWASLDDRDQTRIRQWIRANKDRFKARHNRLSTTETFQHRIPLTAGAAPVAGPPRRLHPAMEAYVSDSVKQGVGHPAIIESLSGRHSVNTEEGWHVPVRRELPA</sequence>
<dbReference type="EMBL" id="HACM01007323">
    <property type="protein sequence ID" value="CRZ07765.1"/>
    <property type="molecule type" value="Transcribed_RNA"/>
</dbReference>
<accession>A0A0H5R1H8</accession>